<sequence>MDCEGGGKSNSNSKGGGGGGPCGACKFLRRKCVRGCIFAPYFESEQGAAHFAAVHKVFGASNASKLLSRIPTHHRLDAVLTLSYEALARAKDPVYGCVAHIFVLQHQVVKLQAELAYVQARLSTLQHIAATPPFPFPFPHETSSSSDTHISIMHYVDHNNIHLQPLPPSLTTLLNPSHDDNLQDSAQEFALMYLAAGSGPRF</sequence>
<dbReference type="PANTHER" id="PTHR31529">
    <property type="entry name" value="LOB DOMAIN CONTAINING PROTEIN"/>
    <property type="match status" value="1"/>
</dbReference>
<proteinExistence type="inferred from homology"/>
<accession>A0A834XGP4</accession>
<protein>
    <submittedName>
        <fullName evidence="3">LOB domain-containing protein 19-like</fullName>
    </submittedName>
</protein>
<dbReference type="InterPro" id="IPR004883">
    <property type="entry name" value="LOB"/>
</dbReference>
<keyword evidence="4" id="KW-1185">Reference proteome</keyword>
<reference evidence="3" key="1">
    <citation type="submission" date="2020-09" db="EMBL/GenBank/DDBJ databases">
        <title>Genome-Enabled Discovery of Anthraquinone Biosynthesis in Senna tora.</title>
        <authorList>
            <person name="Kang S.-H."/>
            <person name="Pandey R.P."/>
            <person name="Lee C.-M."/>
            <person name="Sim J.-S."/>
            <person name="Jeong J.-T."/>
            <person name="Choi B.-S."/>
            <person name="Jung M."/>
            <person name="Ginzburg D."/>
            <person name="Zhao K."/>
            <person name="Won S.Y."/>
            <person name="Oh T.-J."/>
            <person name="Yu Y."/>
            <person name="Kim N.-H."/>
            <person name="Lee O.R."/>
            <person name="Lee T.-H."/>
            <person name="Bashyal P."/>
            <person name="Kim T.-S."/>
            <person name="Lee W.-H."/>
            <person name="Kawkins C."/>
            <person name="Kim C.-K."/>
            <person name="Kim J.S."/>
            <person name="Ahn B.O."/>
            <person name="Rhee S.Y."/>
            <person name="Sohng J.K."/>
        </authorList>
    </citation>
    <scope>NUCLEOTIDE SEQUENCE</scope>
    <source>
        <tissue evidence="3">Leaf</tissue>
    </source>
</reference>
<comment type="similarity">
    <text evidence="1">Belongs to the LOB domain-containing protein family.</text>
</comment>
<feature type="domain" description="LOB" evidence="2">
    <location>
        <begin position="20"/>
        <end position="122"/>
    </location>
</feature>
<dbReference type="EMBL" id="JAAIUW010000001">
    <property type="protein sequence ID" value="KAF7844752.1"/>
    <property type="molecule type" value="Genomic_DNA"/>
</dbReference>
<evidence type="ECO:0000313" key="3">
    <source>
        <dbReference type="EMBL" id="KAF7844752.1"/>
    </source>
</evidence>
<dbReference type="Proteomes" id="UP000634136">
    <property type="component" value="Unassembled WGS sequence"/>
</dbReference>
<evidence type="ECO:0000259" key="2">
    <source>
        <dbReference type="PROSITE" id="PS50891"/>
    </source>
</evidence>
<dbReference type="PROSITE" id="PS50891">
    <property type="entry name" value="LOB"/>
    <property type="match status" value="1"/>
</dbReference>
<dbReference type="OrthoDB" id="1903788at2759"/>
<dbReference type="GO" id="GO:0005634">
    <property type="term" value="C:nucleus"/>
    <property type="evidence" value="ECO:0007669"/>
    <property type="project" value="TreeGrafter"/>
</dbReference>
<dbReference type="Pfam" id="PF03195">
    <property type="entry name" value="LOB"/>
    <property type="match status" value="1"/>
</dbReference>
<name>A0A834XGP4_9FABA</name>
<organism evidence="3 4">
    <name type="scientific">Senna tora</name>
    <dbReference type="NCBI Taxonomy" id="362788"/>
    <lineage>
        <taxon>Eukaryota</taxon>
        <taxon>Viridiplantae</taxon>
        <taxon>Streptophyta</taxon>
        <taxon>Embryophyta</taxon>
        <taxon>Tracheophyta</taxon>
        <taxon>Spermatophyta</taxon>
        <taxon>Magnoliopsida</taxon>
        <taxon>eudicotyledons</taxon>
        <taxon>Gunneridae</taxon>
        <taxon>Pentapetalae</taxon>
        <taxon>rosids</taxon>
        <taxon>fabids</taxon>
        <taxon>Fabales</taxon>
        <taxon>Fabaceae</taxon>
        <taxon>Caesalpinioideae</taxon>
        <taxon>Cassia clade</taxon>
        <taxon>Senna</taxon>
    </lineage>
</organism>
<dbReference type="PANTHER" id="PTHR31529:SF28">
    <property type="entry name" value="LOB DOMAIN-CONTAINING PROTEIN 19"/>
    <property type="match status" value="1"/>
</dbReference>
<dbReference type="AlphaFoldDB" id="A0A834XGP4"/>
<dbReference type="GO" id="GO:0045893">
    <property type="term" value="P:positive regulation of DNA-templated transcription"/>
    <property type="evidence" value="ECO:0007669"/>
    <property type="project" value="TreeGrafter"/>
</dbReference>
<comment type="caution">
    <text evidence="3">The sequence shown here is derived from an EMBL/GenBank/DDBJ whole genome shotgun (WGS) entry which is preliminary data.</text>
</comment>
<evidence type="ECO:0000313" key="4">
    <source>
        <dbReference type="Proteomes" id="UP000634136"/>
    </source>
</evidence>
<dbReference type="GO" id="GO:0009755">
    <property type="term" value="P:hormone-mediated signaling pathway"/>
    <property type="evidence" value="ECO:0007669"/>
    <property type="project" value="TreeGrafter"/>
</dbReference>
<gene>
    <name evidence="3" type="ORF">G2W53_001657</name>
</gene>
<evidence type="ECO:0000256" key="1">
    <source>
        <dbReference type="ARBA" id="ARBA00005474"/>
    </source>
</evidence>